<organism evidence="2">
    <name type="scientific">uncultured Anaerotruncus sp</name>
    <dbReference type="NCBI Taxonomy" id="905011"/>
    <lineage>
        <taxon>Bacteria</taxon>
        <taxon>Bacillati</taxon>
        <taxon>Bacillota</taxon>
        <taxon>Clostridia</taxon>
        <taxon>Eubacteriales</taxon>
        <taxon>Oscillospiraceae</taxon>
        <taxon>Anaerotruncus</taxon>
        <taxon>environmental samples</taxon>
    </lineage>
</organism>
<dbReference type="EMBL" id="FMHG01000002">
    <property type="protein sequence ID" value="SCJ86431.1"/>
    <property type="molecule type" value="Genomic_DNA"/>
</dbReference>
<feature type="region of interest" description="Disordered" evidence="1">
    <location>
        <begin position="498"/>
        <end position="546"/>
    </location>
</feature>
<accession>A0A1C6JWU6</accession>
<sequence length="546" mass="60338">MEKLEKMRAALARYREGLRRAHSEAIEWEDYFKGAHWKYMKQAPLSGREPHTPFLLNAVWNKHADAMDACPSPVFLPRQPQDERGAELLGRVVPVLLDKLDFEQVYSDLWWKKLKVGAGCYGVFWDPAAGEIQVQLVDLMRLYFAPGCGDIQRSPYVFCLSLQPVEDMRRRWPQVPFTADSLTVRDSFRDFGADELAGKVCLCDCYYKKQVSGRQVVHLCKFWNEHLLYDSEVDPAYAGRGIYDHGQYPFVLDVLLPKEGSPLGMGLCEVGASCQGYIDRLDYLIEENALIAGRQRFLVKNGAGVDMGQLADLRQDFVQCDLSVDDSAVRPLQAAPLPGFVQTHRDQKIAELKDILGNKDFMTGGVTGGVTAYGAIVALQEAGNKLSRDIIAGSYRAFKQVTCQLVWLIKQFYRQERTFYADGEFLQLGREDITPHLDIRVIAQKKNPFTTAAHNQLVLDLYKQGAFAADGAEAAARCVQAMVLEGKEEILKMLQAAGGGPGAAMGPETGPASAVAAPTEERDGVPAGESGHTGTVPPEVAARGGI</sequence>
<gene>
    <name evidence="2" type="ORF">SAMEA3545359_02356</name>
</gene>
<dbReference type="AlphaFoldDB" id="A0A1C6JWU6"/>
<reference evidence="2" key="1">
    <citation type="submission" date="2015-09" db="EMBL/GenBank/DDBJ databases">
        <authorList>
            <consortium name="Pathogen Informatics"/>
        </authorList>
    </citation>
    <scope>NUCLEOTIDE SEQUENCE</scope>
    <source>
        <strain evidence="2">2789STDY5834896</strain>
    </source>
</reference>
<protein>
    <recommendedName>
        <fullName evidence="3">Phage portal protein</fullName>
    </recommendedName>
</protein>
<evidence type="ECO:0008006" key="3">
    <source>
        <dbReference type="Google" id="ProtNLM"/>
    </source>
</evidence>
<proteinExistence type="predicted"/>
<evidence type="ECO:0000256" key="1">
    <source>
        <dbReference type="SAM" id="MobiDB-lite"/>
    </source>
</evidence>
<evidence type="ECO:0000313" key="2">
    <source>
        <dbReference type="EMBL" id="SCJ86431.1"/>
    </source>
</evidence>
<name>A0A1C6JWU6_9FIRM</name>